<dbReference type="VEuPathDB" id="FungiDB:MELLADRAFT_72875"/>
<dbReference type="EMBL" id="GL883134">
    <property type="protein sequence ID" value="EGG02002.1"/>
    <property type="molecule type" value="Genomic_DNA"/>
</dbReference>
<dbReference type="RefSeq" id="XP_007414836.1">
    <property type="nucleotide sequence ID" value="XM_007414774.1"/>
</dbReference>
<accession>F4S047</accession>
<gene>
    <name evidence="2" type="ORF">MELLADRAFT_72875</name>
</gene>
<dbReference type="HOGENOM" id="CLU_2460765_0_0_1"/>
<reference evidence="3" key="1">
    <citation type="journal article" date="2011" name="Proc. Natl. Acad. Sci. U.S.A.">
        <title>Obligate biotrophy features unraveled by the genomic analysis of rust fungi.</title>
        <authorList>
            <person name="Duplessis S."/>
            <person name="Cuomo C.A."/>
            <person name="Lin Y.-C."/>
            <person name="Aerts A."/>
            <person name="Tisserant E."/>
            <person name="Veneault-Fourrey C."/>
            <person name="Joly D.L."/>
            <person name="Hacquard S."/>
            <person name="Amselem J."/>
            <person name="Cantarel B.L."/>
            <person name="Chiu R."/>
            <person name="Coutinho P.M."/>
            <person name="Feau N."/>
            <person name="Field M."/>
            <person name="Frey P."/>
            <person name="Gelhaye E."/>
            <person name="Goldberg J."/>
            <person name="Grabherr M.G."/>
            <person name="Kodira C.D."/>
            <person name="Kohler A."/>
            <person name="Kuees U."/>
            <person name="Lindquist E.A."/>
            <person name="Lucas S.M."/>
            <person name="Mago R."/>
            <person name="Mauceli E."/>
            <person name="Morin E."/>
            <person name="Murat C."/>
            <person name="Pangilinan J.L."/>
            <person name="Park R."/>
            <person name="Pearson M."/>
            <person name="Quesneville H."/>
            <person name="Rouhier N."/>
            <person name="Sakthikumar S."/>
            <person name="Salamov A.A."/>
            <person name="Schmutz J."/>
            <person name="Selles B."/>
            <person name="Shapiro H."/>
            <person name="Tanguay P."/>
            <person name="Tuskan G.A."/>
            <person name="Henrissat B."/>
            <person name="Van de Peer Y."/>
            <person name="Rouze P."/>
            <person name="Ellis J.G."/>
            <person name="Dodds P.N."/>
            <person name="Schein J.E."/>
            <person name="Zhong S."/>
            <person name="Hamelin R.C."/>
            <person name="Grigoriev I.V."/>
            <person name="Szabo L.J."/>
            <person name="Martin F."/>
        </authorList>
    </citation>
    <scope>NUCLEOTIDE SEQUENCE [LARGE SCALE GENOMIC DNA]</scope>
    <source>
        <strain evidence="3">98AG31 / pathotype 3-4-7</strain>
    </source>
</reference>
<dbReference type="Proteomes" id="UP000001072">
    <property type="component" value="Unassembled WGS sequence"/>
</dbReference>
<organism evidence="3">
    <name type="scientific">Melampsora larici-populina (strain 98AG31 / pathotype 3-4-7)</name>
    <name type="common">Poplar leaf rust fungus</name>
    <dbReference type="NCBI Taxonomy" id="747676"/>
    <lineage>
        <taxon>Eukaryota</taxon>
        <taxon>Fungi</taxon>
        <taxon>Dikarya</taxon>
        <taxon>Basidiomycota</taxon>
        <taxon>Pucciniomycotina</taxon>
        <taxon>Pucciniomycetes</taxon>
        <taxon>Pucciniales</taxon>
        <taxon>Melampsoraceae</taxon>
        <taxon>Melampsora</taxon>
    </lineage>
</organism>
<feature type="transmembrane region" description="Helical" evidence="1">
    <location>
        <begin position="66"/>
        <end position="87"/>
    </location>
</feature>
<keyword evidence="1" id="KW-1133">Transmembrane helix</keyword>
<feature type="non-terminal residue" evidence="2">
    <location>
        <position position="89"/>
    </location>
</feature>
<protein>
    <submittedName>
        <fullName evidence="2">Uncharacterized protein</fullName>
    </submittedName>
</protein>
<keyword evidence="1" id="KW-0472">Membrane</keyword>
<feature type="transmembrane region" description="Helical" evidence="1">
    <location>
        <begin position="34"/>
        <end position="54"/>
    </location>
</feature>
<evidence type="ECO:0000313" key="2">
    <source>
        <dbReference type="EMBL" id="EGG02002.1"/>
    </source>
</evidence>
<feature type="transmembrane region" description="Helical" evidence="1">
    <location>
        <begin position="7"/>
        <end position="28"/>
    </location>
</feature>
<evidence type="ECO:0000256" key="1">
    <source>
        <dbReference type="SAM" id="Phobius"/>
    </source>
</evidence>
<dbReference type="GeneID" id="18932219"/>
<name>F4S047_MELLP</name>
<dbReference type="AlphaFoldDB" id="F4S047"/>
<proteinExistence type="predicted"/>
<evidence type="ECO:0000313" key="3">
    <source>
        <dbReference type="Proteomes" id="UP000001072"/>
    </source>
</evidence>
<dbReference type="KEGG" id="mlr:MELLADRAFT_72875"/>
<keyword evidence="1" id="KW-0812">Transmembrane</keyword>
<sequence length="89" mass="10777">MSILLDILFVFSSLSIIFINSDHLIFFLYKSNSILLEITCVCVWFSFFYTYHFFINLILFYNRKSILLDILYICVPSFHFFYIKLILFT</sequence>
<keyword evidence="3" id="KW-1185">Reference proteome</keyword>
<dbReference type="InParanoid" id="F4S047"/>